<sequence>MCIARHQVCSVATRISSVTSVSQAGLDSSPLLGTAALTGRELSRLSPSADRPHTFSLSTAMSNADCKLSQRLPRLPEPVAEFVSGGLLLTTTETSLQSPYQGIIVLSVLWVELQQTGPSIVDQFGLKSPMLDGGPQNVFLHWPPLLLK</sequence>
<feature type="non-terminal residue" evidence="1">
    <location>
        <position position="148"/>
    </location>
</feature>
<name>A0A9Q0ITL5_9TELE</name>
<comment type="caution">
    <text evidence="1">The sequence shown here is derived from an EMBL/GenBank/DDBJ whole genome shotgun (WGS) entry which is preliminary data.</text>
</comment>
<dbReference type="Proteomes" id="UP001148018">
    <property type="component" value="Unassembled WGS sequence"/>
</dbReference>
<dbReference type="EMBL" id="JANIIK010000039">
    <property type="protein sequence ID" value="KAJ3608711.1"/>
    <property type="molecule type" value="Genomic_DNA"/>
</dbReference>
<evidence type="ECO:0000313" key="2">
    <source>
        <dbReference type="Proteomes" id="UP001148018"/>
    </source>
</evidence>
<dbReference type="AlphaFoldDB" id="A0A9Q0ITL5"/>
<keyword evidence="2" id="KW-1185">Reference proteome</keyword>
<proteinExistence type="predicted"/>
<accession>A0A9Q0ITL5</accession>
<evidence type="ECO:0000313" key="1">
    <source>
        <dbReference type="EMBL" id="KAJ3608711.1"/>
    </source>
</evidence>
<organism evidence="1 2">
    <name type="scientific">Muraenolepis orangiensis</name>
    <name type="common">Patagonian moray cod</name>
    <dbReference type="NCBI Taxonomy" id="630683"/>
    <lineage>
        <taxon>Eukaryota</taxon>
        <taxon>Metazoa</taxon>
        <taxon>Chordata</taxon>
        <taxon>Craniata</taxon>
        <taxon>Vertebrata</taxon>
        <taxon>Euteleostomi</taxon>
        <taxon>Actinopterygii</taxon>
        <taxon>Neopterygii</taxon>
        <taxon>Teleostei</taxon>
        <taxon>Neoteleostei</taxon>
        <taxon>Acanthomorphata</taxon>
        <taxon>Zeiogadaria</taxon>
        <taxon>Gadariae</taxon>
        <taxon>Gadiformes</taxon>
        <taxon>Muraenolepidoidei</taxon>
        <taxon>Muraenolepididae</taxon>
        <taxon>Muraenolepis</taxon>
    </lineage>
</organism>
<gene>
    <name evidence="1" type="ORF">NHX12_023241</name>
</gene>
<reference evidence="1" key="1">
    <citation type="submission" date="2022-07" db="EMBL/GenBank/DDBJ databases">
        <title>Chromosome-level genome of Muraenolepis orangiensis.</title>
        <authorList>
            <person name="Kim J."/>
        </authorList>
    </citation>
    <scope>NUCLEOTIDE SEQUENCE</scope>
    <source>
        <strain evidence="1">KU_S4_2022</strain>
        <tissue evidence="1">Muscle</tissue>
    </source>
</reference>
<protein>
    <submittedName>
        <fullName evidence="1">Uncharacterized protein</fullName>
    </submittedName>
</protein>